<accession>A0A834UET1</accession>
<dbReference type="EMBL" id="JACSDY010000002">
    <property type="protein sequence ID" value="KAF7435369.1"/>
    <property type="molecule type" value="Genomic_DNA"/>
</dbReference>
<proteinExistence type="predicted"/>
<evidence type="ECO:0000256" key="1">
    <source>
        <dbReference type="SAM" id="MobiDB-lite"/>
    </source>
</evidence>
<gene>
    <name evidence="2" type="ORF">H0235_003560</name>
</gene>
<evidence type="ECO:0000313" key="2">
    <source>
        <dbReference type="EMBL" id="KAF7435369.1"/>
    </source>
</evidence>
<feature type="compositionally biased region" description="Basic and acidic residues" evidence="1">
    <location>
        <begin position="25"/>
        <end position="56"/>
    </location>
</feature>
<keyword evidence="3" id="KW-1185">Reference proteome</keyword>
<organism evidence="2 3">
    <name type="scientific">Vespula pensylvanica</name>
    <name type="common">Western yellow jacket</name>
    <name type="synonym">Wasp</name>
    <dbReference type="NCBI Taxonomy" id="30213"/>
    <lineage>
        <taxon>Eukaryota</taxon>
        <taxon>Metazoa</taxon>
        <taxon>Ecdysozoa</taxon>
        <taxon>Arthropoda</taxon>
        <taxon>Hexapoda</taxon>
        <taxon>Insecta</taxon>
        <taxon>Pterygota</taxon>
        <taxon>Neoptera</taxon>
        <taxon>Endopterygota</taxon>
        <taxon>Hymenoptera</taxon>
        <taxon>Apocrita</taxon>
        <taxon>Aculeata</taxon>
        <taxon>Vespoidea</taxon>
        <taxon>Vespidae</taxon>
        <taxon>Vespinae</taxon>
        <taxon>Vespula</taxon>
    </lineage>
</organism>
<feature type="region of interest" description="Disordered" evidence="1">
    <location>
        <begin position="25"/>
        <end position="59"/>
    </location>
</feature>
<protein>
    <submittedName>
        <fullName evidence="2">Uncharacterized protein</fullName>
    </submittedName>
</protein>
<name>A0A834UET1_VESPE</name>
<reference evidence="2" key="1">
    <citation type="journal article" date="2020" name="G3 (Bethesda)">
        <title>High-Quality Assemblies for Three Invasive Social Wasps from the &lt;i&gt;Vespula&lt;/i&gt; Genus.</title>
        <authorList>
            <person name="Harrop T.W.R."/>
            <person name="Guhlin J."/>
            <person name="McLaughlin G.M."/>
            <person name="Permina E."/>
            <person name="Stockwell P."/>
            <person name="Gilligan J."/>
            <person name="Le Lec M.F."/>
            <person name="Gruber M.A.M."/>
            <person name="Quinn O."/>
            <person name="Lovegrove M."/>
            <person name="Duncan E.J."/>
            <person name="Remnant E.J."/>
            <person name="Van Eeckhoven J."/>
            <person name="Graham B."/>
            <person name="Knapp R.A."/>
            <person name="Langford K.W."/>
            <person name="Kronenberg Z."/>
            <person name="Press M.O."/>
            <person name="Eacker S.M."/>
            <person name="Wilson-Rankin E.E."/>
            <person name="Purcell J."/>
            <person name="Lester P.J."/>
            <person name="Dearden P.K."/>
        </authorList>
    </citation>
    <scope>NUCLEOTIDE SEQUENCE</scope>
    <source>
        <strain evidence="2">Volc-1</strain>
    </source>
</reference>
<sequence length="90" mass="10997">MKQQVIRYTWKIDYIENFEITSHDERREFQSSSGRKDSNLHFKEARLRTEDKEEKGRGRRRICETPNFISYNMQNNFESKDVYEAIEGRE</sequence>
<comment type="caution">
    <text evidence="2">The sequence shown here is derived from an EMBL/GenBank/DDBJ whole genome shotgun (WGS) entry which is preliminary data.</text>
</comment>
<evidence type="ECO:0000313" key="3">
    <source>
        <dbReference type="Proteomes" id="UP000600918"/>
    </source>
</evidence>
<dbReference type="AlphaFoldDB" id="A0A834UET1"/>
<dbReference type="Proteomes" id="UP000600918">
    <property type="component" value="Unassembled WGS sequence"/>
</dbReference>